<dbReference type="Gene3D" id="1.20.1260.10">
    <property type="match status" value="1"/>
</dbReference>
<dbReference type="InterPro" id="IPR012347">
    <property type="entry name" value="Ferritin-like"/>
</dbReference>
<evidence type="ECO:0000256" key="1">
    <source>
        <dbReference type="SAM" id="SignalP"/>
    </source>
</evidence>
<evidence type="ECO:0000313" key="3">
    <source>
        <dbReference type="EMBL" id="MCI1188614.1"/>
    </source>
</evidence>
<feature type="domain" description="DUF4142" evidence="2">
    <location>
        <begin position="58"/>
        <end position="191"/>
    </location>
</feature>
<dbReference type="RefSeq" id="WP_241936882.1">
    <property type="nucleotide sequence ID" value="NZ_JALBGC010000004.1"/>
</dbReference>
<dbReference type="AlphaFoldDB" id="A0A9X1VG67"/>
<comment type="caution">
    <text evidence="3">The sequence shown here is derived from an EMBL/GenBank/DDBJ whole genome shotgun (WGS) entry which is preliminary data.</text>
</comment>
<evidence type="ECO:0000259" key="2">
    <source>
        <dbReference type="Pfam" id="PF13628"/>
    </source>
</evidence>
<name>A0A9X1VG67_9BACT</name>
<dbReference type="PANTHER" id="PTHR38593">
    <property type="entry name" value="BLR2558 PROTEIN"/>
    <property type="match status" value="1"/>
</dbReference>
<dbReference type="PANTHER" id="PTHR38593:SF1">
    <property type="entry name" value="BLR2558 PROTEIN"/>
    <property type="match status" value="1"/>
</dbReference>
<evidence type="ECO:0000313" key="4">
    <source>
        <dbReference type="Proteomes" id="UP001139193"/>
    </source>
</evidence>
<feature type="chain" id="PRO_5040804916" evidence="1">
    <location>
        <begin position="19"/>
        <end position="200"/>
    </location>
</feature>
<accession>A0A9X1VG67</accession>
<dbReference type="InterPro" id="IPR025419">
    <property type="entry name" value="DUF4142"/>
</dbReference>
<proteinExistence type="predicted"/>
<dbReference type="Proteomes" id="UP001139193">
    <property type="component" value="Unassembled WGS sequence"/>
</dbReference>
<dbReference type="EMBL" id="JALBGC010000004">
    <property type="protein sequence ID" value="MCI1188614.1"/>
    <property type="molecule type" value="Genomic_DNA"/>
</dbReference>
<protein>
    <submittedName>
        <fullName evidence="3">DUF4142 domain-containing protein</fullName>
    </submittedName>
</protein>
<keyword evidence="4" id="KW-1185">Reference proteome</keyword>
<reference evidence="3" key="1">
    <citation type="submission" date="2022-03" db="EMBL/GenBank/DDBJ databases">
        <title>Bacterial whole genome sequence for Hymenobacter sp. DH14.</title>
        <authorList>
            <person name="Le V."/>
        </authorList>
    </citation>
    <scope>NUCLEOTIDE SEQUENCE</scope>
    <source>
        <strain evidence="3">DH14</strain>
    </source>
</reference>
<dbReference type="Pfam" id="PF13628">
    <property type="entry name" value="DUF4142"/>
    <property type="match status" value="1"/>
</dbReference>
<organism evidence="3 4">
    <name type="scientific">Hymenobacter cyanobacteriorum</name>
    <dbReference type="NCBI Taxonomy" id="2926463"/>
    <lineage>
        <taxon>Bacteria</taxon>
        <taxon>Pseudomonadati</taxon>
        <taxon>Bacteroidota</taxon>
        <taxon>Cytophagia</taxon>
        <taxon>Cytophagales</taxon>
        <taxon>Hymenobacteraceae</taxon>
        <taxon>Hymenobacter</taxon>
    </lineage>
</organism>
<keyword evidence="1" id="KW-0732">Signal</keyword>
<gene>
    <name evidence="3" type="ORF">MON38_14385</name>
</gene>
<feature type="signal peptide" evidence="1">
    <location>
        <begin position="1"/>
        <end position="18"/>
    </location>
</feature>
<sequence>MKRSFITLLSAAALLVCAVGCNSNDSVKQAEKVNEAKIDSTTADTDMGKVEKEGKDYDAEFLAKAASGGMLEVEMGKAVAARAVTPDAKKFAEQMVSDHTKSNAELMALAAKKNVTLPTALSDKHQGVLKDVTEEKGVKMDQEYMKEMLKDHEEDVKEFTDASIKASDPDIKAFAAKNVPVLKMHLDMVTKMKPTVDAAK</sequence>